<evidence type="ECO:0000256" key="2">
    <source>
        <dbReference type="ARBA" id="ARBA00022747"/>
    </source>
</evidence>
<keyword evidence="3" id="KW-0238">DNA-binding</keyword>
<reference evidence="5 6" key="1">
    <citation type="submission" date="2023-03" db="EMBL/GenBank/DDBJ databases">
        <authorList>
            <person name="Ruckert-Reed C."/>
        </authorList>
    </citation>
    <scope>NUCLEOTIDE SEQUENCE [LARGE SCALE GENOMIC DNA]</scope>
    <source>
        <strain evidence="5 6">DSM 115425</strain>
    </source>
</reference>
<dbReference type="PANTHER" id="PTHR30408:SF12">
    <property type="entry name" value="TYPE I RESTRICTION ENZYME MJAVIII SPECIFICITY SUBUNIT"/>
    <property type="match status" value="1"/>
</dbReference>
<evidence type="ECO:0000259" key="4">
    <source>
        <dbReference type="Pfam" id="PF01420"/>
    </source>
</evidence>
<organism evidence="5 6">
    <name type="scientific">Lacticaseibacillus huelsenbergensis</name>
    <dbReference type="NCBI Taxonomy" id="3035291"/>
    <lineage>
        <taxon>Bacteria</taxon>
        <taxon>Bacillati</taxon>
        <taxon>Bacillota</taxon>
        <taxon>Bacilli</taxon>
        <taxon>Lactobacillales</taxon>
        <taxon>Lactobacillaceae</taxon>
        <taxon>Lacticaseibacillus</taxon>
    </lineage>
</organism>
<sequence>MSKDANNVPALRFKGFSDAWEKRKLGDVTKLITKGTTPRKQNGQGTINFIKVENISKGGNISVTNKISFEEHQGYLARSVLQENDILFSIAGSLGRTAIISKSLLPANTNQALAIIRLGSGDVKFVATYLSGTAVNEYIKRNPTTGAQPNISLTQVASLHIDWPCLDEQRTIAKLFSKVNNLIAATQGKLDQLQMVKKALLQHFFDQSMRFKGYSDPWEKCKLGDIAEKVTEKNKSGEFKEVLTNSAENGIVSQRDFFDKDIANKESLSGYYVVRPDDFVYNPRISNSAPVGPIKRNRLKRIGIMSPLYFVFRVHGVNHGFLEQYFLANVWHRFMTRNGDTGARSDRFAIKDSVFVTMPILIPSVAEQQHIASSLQTLDGLIAAAQSKLVGYRQLKKSLLQELFV</sequence>
<dbReference type="EMBL" id="CP120687">
    <property type="protein sequence ID" value="WFB39484.1"/>
    <property type="molecule type" value="Genomic_DNA"/>
</dbReference>
<dbReference type="EC" id="3.1.21.-" evidence="5"/>
<dbReference type="InterPro" id="IPR044946">
    <property type="entry name" value="Restrct_endonuc_typeI_TRD_sf"/>
</dbReference>
<dbReference type="GO" id="GO:0016787">
    <property type="term" value="F:hydrolase activity"/>
    <property type="evidence" value="ECO:0007669"/>
    <property type="project" value="UniProtKB-KW"/>
</dbReference>
<evidence type="ECO:0000313" key="5">
    <source>
        <dbReference type="EMBL" id="WFB39484.1"/>
    </source>
</evidence>
<gene>
    <name evidence="5" type="ORF">LHUE1_000207</name>
</gene>
<keyword evidence="5" id="KW-0378">Hydrolase</keyword>
<dbReference type="Gene3D" id="3.90.220.20">
    <property type="entry name" value="DNA methylase specificity domains"/>
    <property type="match status" value="2"/>
</dbReference>
<dbReference type="SUPFAM" id="SSF116734">
    <property type="entry name" value="DNA methylase specificity domain"/>
    <property type="match status" value="2"/>
</dbReference>
<protein>
    <submittedName>
        <fullName evidence="5">Restriction endonuclease subunit S</fullName>
        <ecNumber evidence="5">3.1.21.-</ecNumber>
    </submittedName>
</protein>
<dbReference type="Pfam" id="PF01420">
    <property type="entry name" value="Methylase_S"/>
    <property type="match status" value="1"/>
</dbReference>
<dbReference type="CDD" id="cd17246">
    <property type="entry name" value="RMtype1_S_SonII-TRD2-CR2_like"/>
    <property type="match status" value="1"/>
</dbReference>
<dbReference type="GO" id="GO:0004519">
    <property type="term" value="F:endonuclease activity"/>
    <property type="evidence" value="ECO:0007669"/>
    <property type="project" value="UniProtKB-KW"/>
</dbReference>
<proteinExistence type="inferred from homology"/>
<dbReference type="InterPro" id="IPR052021">
    <property type="entry name" value="Type-I_RS_S_subunit"/>
</dbReference>
<comment type="similarity">
    <text evidence="1">Belongs to the type-I restriction system S methylase family.</text>
</comment>
<evidence type="ECO:0000256" key="3">
    <source>
        <dbReference type="ARBA" id="ARBA00023125"/>
    </source>
</evidence>
<keyword evidence="5" id="KW-0540">Nuclease</keyword>
<dbReference type="PANTHER" id="PTHR30408">
    <property type="entry name" value="TYPE-1 RESTRICTION ENZYME ECOKI SPECIFICITY PROTEIN"/>
    <property type="match status" value="1"/>
</dbReference>
<name>A0ABY8DR81_9LACO</name>
<dbReference type="Proteomes" id="UP001220228">
    <property type="component" value="Chromosome"/>
</dbReference>
<dbReference type="RefSeq" id="WP_213291512.1">
    <property type="nucleotide sequence ID" value="NZ_CP120687.1"/>
</dbReference>
<evidence type="ECO:0000313" key="6">
    <source>
        <dbReference type="Proteomes" id="UP001220228"/>
    </source>
</evidence>
<keyword evidence="6" id="KW-1185">Reference proteome</keyword>
<keyword evidence="2" id="KW-0680">Restriction system</keyword>
<accession>A0ABY8DR81</accession>
<evidence type="ECO:0000256" key="1">
    <source>
        <dbReference type="ARBA" id="ARBA00010923"/>
    </source>
</evidence>
<dbReference type="CDD" id="cd16961">
    <property type="entry name" value="RMtype1_S_TRD-CR_like"/>
    <property type="match status" value="1"/>
</dbReference>
<keyword evidence="5" id="KW-0255">Endonuclease</keyword>
<dbReference type="InterPro" id="IPR000055">
    <property type="entry name" value="Restrct_endonuc_typeI_TRD"/>
</dbReference>
<feature type="domain" description="Type I restriction modification DNA specificity" evidence="4">
    <location>
        <begin position="19"/>
        <end position="194"/>
    </location>
</feature>